<organism evidence="2 3">
    <name type="scientific">Xanthobacter dioxanivorans</name>
    <dbReference type="NCBI Taxonomy" id="2528964"/>
    <lineage>
        <taxon>Bacteria</taxon>
        <taxon>Pseudomonadati</taxon>
        <taxon>Pseudomonadota</taxon>
        <taxon>Alphaproteobacteria</taxon>
        <taxon>Hyphomicrobiales</taxon>
        <taxon>Xanthobacteraceae</taxon>
        <taxon>Xanthobacter</taxon>
    </lineage>
</organism>
<sequence length="53" mass="6115">MLLWGFLARQFRRWQVYNRTVAELSQLDDRSLADINVTRGEIRAVARHASVAG</sequence>
<dbReference type="InterPro" id="IPR009506">
    <property type="entry name" value="YjiS-like"/>
</dbReference>
<dbReference type="RefSeq" id="WP_203192022.1">
    <property type="nucleotide sequence ID" value="NZ_CP063362.1"/>
</dbReference>
<dbReference type="AlphaFoldDB" id="A0A974SGD1"/>
<dbReference type="Proteomes" id="UP000596427">
    <property type="component" value="Chromosome"/>
</dbReference>
<proteinExistence type="predicted"/>
<reference evidence="2 3" key="1">
    <citation type="submission" date="2020-10" db="EMBL/GenBank/DDBJ databases">
        <title>Degradation of 1,4-Dioxane by Xanthobacter sp. YN2, via a Novel Group-2 Soluble Di-Iron Monooxygenase.</title>
        <authorList>
            <person name="Ma F."/>
            <person name="Wang Y."/>
            <person name="Yang J."/>
            <person name="Guo H."/>
            <person name="Su D."/>
            <person name="Yu L."/>
        </authorList>
    </citation>
    <scope>NUCLEOTIDE SEQUENCE [LARGE SCALE GENOMIC DNA]</scope>
    <source>
        <strain evidence="2 3">YN2</strain>
    </source>
</reference>
<accession>A0A974SGD1</accession>
<dbReference type="Pfam" id="PF06568">
    <property type="entry name" value="YjiS-like"/>
    <property type="match status" value="1"/>
</dbReference>
<dbReference type="KEGG" id="xdi:EZH22_18780"/>
<gene>
    <name evidence="2" type="ORF">EZH22_18780</name>
</gene>
<evidence type="ECO:0000313" key="3">
    <source>
        <dbReference type="Proteomes" id="UP000596427"/>
    </source>
</evidence>
<feature type="domain" description="YjiS-like" evidence="1">
    <location>
        <begin position="7"/>
        <end position="43"/>
    </location>
</feature>
<dbReference type="EMBL" id="CP063362">
    <property type="protein sequence ID" value="QRG05156.1"/>
    <property type="molecule type" value="Genomic_DNA"/>
</dbReference>
<evidence type="ECO:0000259" key="1">
    <source>
        <dbReference type="Pfam" id="PF06568"/>
    </source>
</evidence>
<keyword evidence="3" id="KW-1185">Reference proteome</keyword>
<protein>
    <submittedName>
        <fullName evidence="2">DUF1127 domain-containing protein</fullName>
    </submittedName>
</protein>
<evidence type="ECO:0000313" key="2">
    <source>
        <dbReference type="EMBL" id="QRG05156.1"/>
    </source>
</evidence>
<name>A0A974SGD1_9HYPH</name>